<dbReference type="AlphaFoldDB" id="A0A380CS40"/>
<proteinExistence type="predicted"/>
<reference evidence="2 3" key="1">
    <citation type="submission" date="2018-06" db="EMBL/GenBank/DDBJ databases">
        <authorList>
            <consortium name="Pathogen Informatics"/>
            <person name="Doyle S."/>
        </authorList>
    </citation>
    <scope>NUCLEOTIDE SEQUENCE [LARGE SCALE GENOMIC DNA]</scope>
    <source>
        <strain evidence="2 3">NCTC11388</strain>
    </source>
</reference>
<evidence type="ECO:0000313" key="2">
    <source>
        <dbReference type="EMBL" id="SUJ26534.1"/>
    </source>
</evidence>
<evidence type="ECO:0000259" key="1">
    <source>
        <dbReference type="Pfam" id="PF20647"/>
    </source>
</evidence>
<sequence length="237" mass="26648">MKEKIILIALAFMVLVSGILSYNILFRKPEVKYITEAAPNIINEAQTEAKIIAASVDNKGYSRTVAIRKDAILSNGDISQLPVSQKVLDSLRLADMDKNSRLQQASAVIGKLEAKNLRASAIIDSLNRTSYLYKDDFAIAKFTPDSQGGTFDIDWRLKLVRHDYKKRKTFLSPYTYYTDILSPDSRITISELQNLTIESHKPTRWGVGLQGGYYFDPQQGKFTPAIGVGLSYNIIRF</sequence>
<name>A0A380CS40_SPHSI</name>
<dbReference type="EMBL" id="UGYW01000002">
    <property type="protein sequence ID" value="SUJ26534.1"/>
    <property type="molecule type" value="Genomic_DNA"/>
</dbReference>
<gene>
    <name evidence="2" type="ORF">NCTC11388_03972</name>
</gene>
<organism evidence="2 3">
    <name type="scientific">Sphingobacterium spiritivorum</name>
    <name type="common">Flavobacterium spiritivorum</name>
    <dbReference type="NCBI Taxonomy" id="258"/>
    <lineage>
        <taxon>Bacteria</taxon>
        <taxon>Pseudomonadati</taxon>
        <taxon>Bacteroidota</taxon>
        <taxon>Sphingobacteriia</taxon>
        <taxon>Sphingobacteriales</taxon>
        <taxon>Sphingobacteriaceae</taxon>
        <taxon>Sphingobacterium</taxon>
    </lineage>
</organism>
<dbReference type="InterPro" id="IPR049214">
    <property type="entry name" value="DUF6808"/>
</dbReference>
<accession>A0A380CS40</accession>
<feature type="domain" description="DUF6808" evidence="1">
    <location>
        <begin position="188"/>
        <end position="235"/>
    </location>
</feature>
<dbReference type="Pfam" id="PF20647">
    <property type="entry name" value="DUF6808"/>
    <property type="match status" value="1"/>
</dbReference>
<dbReference type="Proteomes" id="UP000254893">
    <property type="component" value="Unassembled WGS sequence"/>
</dbReference>
<dbReference type="RefSeq" id="WP_115171337.1">
    <property type="nucleotide sequence ID" value="NZ_UGYW01000002.1"/>
</dbReference>
<evidence type="ECO:0000313" key="3">
    <source>
        <dbReference type="Proteomes" id="UP000254893"/>
    </source>
</evidence>
<protein>
    <recommendedName>
        <fullName evidence="1">DUF6808 domain-containing protein</fullName>
    </recommendedName>
</protein>